<dbReference type="Proteomes" id="UP000217696">
    <property type="component" value="Chromosome"/>
</dbReference>
<evidence type="ECO:0000256" key="1">
    <source>
        <dbReference type="ARBA" id="ARBA00022679"/>
    </source>
</evidence>
<dbReference type="EMBL" id="AP017312">
    <property type="protein sequence ID" value="BAU27319.1"/>
    <property type="molecule type" value="Genomic_DNA"/>
</dbReference>
<name>A0A0U5BAS1_9BACL</name>
<dbReference type="GO" id="GO:0008976">
    <property type="term" value="F:polyphosphate kinase activity"/>
    <property type="evidence" value="ECO:0007669"/>
    <property type="project" value="InterPro"/>
</dbReference>
<dbReference type="PANTHER" id="PTHR34383:SF3">
    <property type="entry name" value="POLYPHOSPHATE:AMP PHOSPHOTRANSFERASE"/>
    <property type="match status" value="1"/>
</dbReference>
<protein>
    <submittedName>
        <fullName evidence="3">Thymidylate kinase</fullName>
        <ecNumber evidence="3">2.7.4.9</ecNumber>
    </submittedName>
</protein>
<evidence type="ECO:0000256" key="2">
    <source>
        <dbReference type="ARBA" id="ARBA00022777"/>
    </source>
</evidence>
<dbReference type="PIRSF" id="PIRSF028756">
    <property type="entry name" value="PPK2_prd"/>
    <property type="match status" value="1"/>
</dbReference>
<evidence type="ECO:0000313" key="3">
    <source>
        <dbReference type="EMBL" id="BAU27319.1"/>
    </source>
</evidence>
<reference evidence="3 4" key="1">
    <citation type="submission" date="2015-12" db="EMBL/GenBank/DDBJ databases">
        <title>Genome sequence of Aneurinibacillus soli.</title>
        <authorList>
            <person name="Lee J.S."/>
            <person name="Lee K.C."/>
            <person name="Kim K.K."/>
            <person name="Lee B.W."/>
        </authorList>
    </citation>
    <scope>NUCLEOTIDE SEQUENCE [LARGE SCALE GENOMIC DNA]</scope>
    <source>
        <strain evidence="3 4">CB4</strain>
    </source>
</reference>
<keyword evidence="1 3" id="KW-0808">Transferase</keyword>
<dbReference type="InterPro" id="IPR027417">
    <property type="entry name" value="P-loop_NTPase"/>
</dbReference>
<keyword evidence="2 3" id="KW-0418">Kinase</keyword>
<organism evidence="3 4">
    <name type="scientific">Aneurinibacillus soli</name>
    <dbReference type="NCBI Taxonomy" id="1500254"/>
    <lineage>
        <taxon>Bacteria</taxon>
        <taxon>Bacillati</taxon>
        <taxon>Bacillota</taxon>
        <taxon>Bacilli</taxon>
        <taxon>Bacillales</taxon>
        <taxon>Paenibacillaceae</taxon>
        <taxon>Aneurinibacillus group</taxon>
        <taxon>Aneurinibacillus</taxon>
    </lineage>
</organism>
<dbReference type="GO" id="GO:0004798">
    <property type="term" value="F:dTMP kinase activity"/>
    <property type="evidence" value="ECO:0007669"/>
    <property type="project" value="UniProtKB-EC"/>
</dbReference>
<dbReference type="Gene3D" id="3.40.50.300">
    <property type="entry name" value="P-loop containing nucleotide triphosphate hydrolases"/>
    <property type="match status" value="1"/>
</dbReference>
<accession>A0A0U5BAS1</accession>
<dbReference type="InterPro" id="IPR016898">
    <property type="entry name" value="Polyphosphate_phosphotransfera"/>
</dbReference>
<dbReference type="EC" id="2.7.4.9" evidence="3"/>
<proteinExistence type="predicted"/>
<gene>
    <name evidence="3" type="primary">tmk_2</name>
    <name evidence="3" type="ORF">CB4_01493</name>
</gene>
<dbReference type="SUPFAM" id="SSF52540">
    <property type="entry name" value="P-loop containing nucleoside triphosphate hydrolases"/>
    <property type="match status" value="1"/>
</dbReference>
<keyword evidence="4" id="KW-1185">Reference proteome</keyword>
<sequence>MYNLNQFDLTKKLESKTDYKEMLTKYQLEMLSLQRELHNKGIPVILVFEGCDAAGKGGAIRRVTEQIDARGFQVHAIGAPNMVEKMYHYLWRFWTKLPAKGHIAIFDRSWYGRVLVERVEKFATKTEWKRAYEEINQFEHMLTEDGTLVLKFWLHISKEEQLDRFEERQNNPFKNWKITDEDWRNRQKWDDYVAAVEEMLDHTDKPNARWIVVEGNYKWYARVKVLKSIVKAMRARLDEEK</sequence>
<evidence type="ECO:0000313" key="4">
    <source>
        <dbReference type="Proteomes" id="UP000217696"/>
    </source>
</evidence>
<dbReference type="Pfam" id="PF03976">
    <property type="entry name" value="PPK2"/>
    <property type="match status" value="1"/>
</dbReference>
<dbReference type="AlphaFoldDB" id="A0A0U5BAS1"/>
<dbReference type="InterPro" id="IPR022488">
    <property type="entry name" value="PPK2-related"/>
</dbReference>
<dbReference type="PANTHER" id="PTHR34383">
    <property type="entry name" value="POLYPHOSPHATE:AMP PHOSPHOTRANSFERASE-RELATED"/>
    <property type="match status" value="1"/>
</dbReference>
<dbReference type="KEGG" id="asoc:CB4_01493"/>